<dbReference type="EMBL" id="UYSG01000861">
    <property type="protein sequence ID" value="VDL26838.1"/>
    <property type="molecule type" value="Genomic_DNA"/>
</dbReference>
<reference evidence="3 5" key="3">
    <citation type="submission" date="2019-07" db="EMBL/GenBank/DDBJ databases">
        <authorList>
            <person name="Jastrzebski P J."/>
            <person name="Paukszto L."/>
            <person name="Jastrzebski P J."/>
        </authorList>
    </citation>
    <scope>NUCLEOTIDE SEQUENCE [LARGE SCALE GENOMIC DNA]</scope>
    <source>
        <strain evidence="3 5">WMS-il1</strain>
    </source>
</reference>
<evidence type="ECO:0000256" key="1">
    <source>
        <dbReference type="SAM" id="MobiDB-lite"/>
    </source>
</evidence>
<feature type="compositionally biased region" description="Polar residues" evidence="1">
    <location>
        <begin position="247"/>
        <end position="265"/>
    </location>
</feature>
<dbReference type="Proteomes" id="UP000321570">
    <property type="component" value="Unassembled WGS sequence"/>
</dbReference>
<evidence type="ECO:0000313" key="3">
    <source>
        <dbReference type="EMBL" id="VUZ52957.1"/>
    </source>
</evidence>
<keyword evidence="5" id="KW-1185">Reference proteome</keyword>
<sequence length="692" mass="79476">MKDQIDIDSINTNNEIKANYVPRSTTQIILNINDSNRATNVSQRQYQRPIISEALVLQEIQEMKEIFLKIVKNSSSANHSDVILQHLQNTVKKLNEKVNDLSESLLSISMDVAKLQSTNIKDSYLNNFYVNKSINYLNKHIKDLTPKTENSEKQLRVILTILRGFVESNPSKSLRIGKIESHLKFIYSSMKRQGSTDKPIFSEIKEVLNLLKQSKEPMKQLTNQNIIEGDIVENEDSQIESPKLNKNENNASIQNPSEVQQAPESENLNTQMAEEIEHLQTEGFQDCCSSDKITCLMQAIQDTFQAVHSADKSSETFLELHNNINLEVCKYYSLQSETGVKIQDVNINQSSDVNSLNSTPELIAIMNKIKSFLEQIQPEIKFDDTDMLTALYFTVKCIKEFIHDNKGDLKTMRAILVLLKNVECELYKQEGSAELILREIIRLRKHMEVVYNYSPPKTPQKKTWKLSANLSISERSRGIKETQILKCLIHHLKKFVSQYSDDIQFPQSNFFNHVKLVLDTMIAVTGSHTVDEGYKEQLPKIMRCLEFELDKQKDGRYLLKKVNQIRVNLGLKSTNIDPKKLLSCLVHYLEKVVKKTRPDIEIPETDKETLLSFLLDPLKDAIQSGVFNSETLRKLLKVMQCIMCCLNADGQQTPALTEKIQYMLRLIANHENELTQQEQHMTTTSDTENIQE</sequence>
<dbReference type="Proteomes" id="UP000274504">
    <property type="component" value="Unassembled WGS sequence"/>
</dbReference>
<evidence type="ECO:0000313" key="2">
    <source>
        <dbReference type="EMBL" id="VDL26838.1"/>
    </source>
</evidence>
<dbReference type="OrthoDB" id="6252495at2759"/>
<feature type="region of interest" description="Disordered" evidence="1">
    <location>
        <begin position="237"/>
        <end position="265"/>
    </location>
</feature>
<evidence type="ECO:0000313" key="4">
    <source>
        <dbReference type="Proteomes" id="UP000274504"/>
    </source>
</evidence>
<evidence type="ECO:0000313" key="5">
    <source>
        <dbReference type="Proteomes" id="UP000321570"/>
    </source>
</evidence>
<reference evidence="6" key="1">
    <citation type="submission" date="2017-02" db="UniProtKB">
        <authorList>
            <consortium name="WormBaseParasite"/>
        </authorList>
    </citation>
    <scope>IDENTIFICATION</scope>
</reference>
<gene>
    <name evidence="2" type="ORF">HDID_LOCUS3056</name>
    <name evidence="3" type="ORF">WMSIL1_LOCUS11380</name>
</gene>
<evidence type="ECO:0000313" key="6">
    <source>
        <dbReference type="WBParaSite" id="HDID_0000305801-mRNA-1"/>
    </source>
</evidence>
<name>A0A0R3SE81_HYMDI</name>
<dbReference type="AlphaFoldDB" id="A0A0R3SE81"/>
<proteinExistence type="predicted"/>
<protein>
    <submittedName>
        <fullName evidence="6">Beige/BEACH domain containing protein</fullName>
    </submittedName>
</protein>
<dbReference type="EMBL" id="CABIJS010000543">
    <property type="protein sequence ID" value="VUZ52957.1"/>
    <property type="molecule type" value="Genomic_DNA"/>
</dbReference>
<reference evidence="2 4" key="2">
    <citation type="submission" date="2018-11" db="EMBL/GenBank/DDBJ databases">
        <authorList>
            <consortium name="Pathogen Informatics"/>
        </authorList>
    </citation>
    <scope>NUCLEOTIDE SEQUENCE [LARGE SCALE GENOMIC DNA]</scope>
</reference>
<accession>A0A0R3SE81</accession>
<dbReference type="WBParaSite" id="HDID_0000305801-mRNA-1">
    <property type="protein sequence ID" value="HDID_0000305801-mRNA-1"/>
    <property type="gene ID" value="HDID_0000305801"/>
</dbReference>
<organism evidence="6">
    <name type="scientific">Hymenolepis diminuta</name>
    <name type="common">Rat tapeworm</name>
    <dbReference type="NCBI Taxonomy" id="6216"/>
    <lineage>
        <taxon>Eukaryota</taxon>
        <taxon>Metazoa</taxon>
        <taxon>Spiralia</taxon>
        <taxon>Lophotrochozoa</taxon>
        <taxon>Platyhelminthes</taxon>
        <taxon>Cestoda</taxon>
        <taxon>Eucestoda</taxon>
        <taxon>Cyclophyllidea</taxon>
        <taxon>Hymenolepididae</taxon>
        <taxon>Hymenolepis</taxon>
    </lineage>
</organism>